<dbReference type="Gene3D" id="3.30.70.1400">
    <property type="entry name" value="Aminomethyltransferase beta-barrel domains"/>
    <property type="match status" value="1"/>
</dbReference>
<evidence type="ECO:0000256" key="1">
    <source>
        <dbReference type="PIRSR" id="PIRSR006487-1"/>
    </source>
</evidence>
<keyword evidence="3" id="KW-1185">Reference proteome</keyword>
<feature type="binding site" evidence="1">
    <location>
        <position position="147"/>
    </location>
    <ligand>
        <name>substrate</name>
    </ligand>
</feature>
<dbReference type="PANTHER" id="PTHR22602:SF0">
    <property type="entry name" value="TRANSFERASE CAF17, MITOCHONDRIAL-RELATED"/>
    <property type="match status" value="1"/>
</dbReference>
<evidence type="ECO:0000313" key="3">
    <source>
        <dbReference type="Proteomes" id="UP000664303"/>
    </source>
</evidence>
<dbReference type="InterPro" id="IPR029043">
    <property type="entry name" value="GcvT/YgfZ_C"/>
</dbReference>
<gene>
    <name evidence="2" type="ORF">JYP50_16365</name>
</gene>
<dbReference type="PANTHER" id="PTHR22602">
    <property type="entry name" value="TRANSFERASE CAF17, MITOCHONDRIAL-RELATED"/>
    <property type="match status" value="1"/>
</dbReference>
<dbReference type="InterPro" id="IPR045179">
    <property type="entry name" value="YgfZ/GcvT"/>
</dbReference>
<dbReference type="GO" id="GO:0016226">
    <property type="term" value="P:iron-sulfur cluster assembly"/>
    <property type="evidence" value="ECO:0007669"/>
    <property type="project" value="TreeGrafter"/>
</dbReference>
<dbReference type="Gene3D" id="2.40.30.160">
    <property type="match status" value="1"/>
</dbReference>
<dbReference type="PIRSF" id="PIRSF006487">
    <property type="entry name" value="GcvT"/>
    <property type="match status" value="1"/>
</dbReference>
<dbReference type="InterPro" id="IPR017703">
    <property type="entry name" value="YgfZ/GCV_T_CS"/>
</dbReference>
<comment type="caution">
    <text evidence="2">The sequence shown here is derived from an EMBL/GenBank/DDBJ whole genome shotgun (WGS) entry which is preliminary data.</text>
</comment>
<dbReference type="Gene3D" id="3.30.70.1630">
    <property type="match status" value="1"/>
</dbReference>
<proteinExistence type="predicted"/>
<dbReference type="SUPFAM" id="SSF101790">
    <property type="entry name" value="Aminomethyltransferase beta-barrel domain"/>
    <property type="match status" value="1"/>
</dbReference>
<protein>
    <submittedName>
        <fullName evidence="2">Folate-binding protein YgfZ</fullName>
    </submittedName>
</protein>
<organism evidence="2 3">
    <name type="scientific">Parahaliea mediterranea</name>
    <dbReference type="NCBI Taxonomy" id="651086"/>
    <lineage>
        <taxon>Bacteria</taxon>
        <taxon>Pseudomonadati</taxon>
        <taxon>Pseudomonadota</taxon>
        <taxon>Gammaproteobacteria</taxon>
        <taxon>Cellvibrionales</taxon>
        <taxon>Halieaceae</taxon>
        <taxon>Parahaliea</taxon>
    </lineage>
</organism>
<dbReference type="Proteomes" id="UP000664303">
    <property type="component" value="Unassembled WGS sequence"/>
</dbReference>
<dbReference type="SUPFAM" id="SSF103025">
    <property type="entry name" value="Folate-binding domain"/>
    <property type="match status" value="1"/>
</dbReference>
<sequence length="310" mass="32888">MPAFFSPLNHETLLQVSGADAANFLQGQATCDVREVDARRARPGAWCTPQGRVLADFLLLQLGPGHYGLRLRADIAEATAARLGKYIVFSKAELAPAGDWRVFGCWGAGAGDTLLPLVGELPRERHDCVGGEGFHLVQVDEGGAQFELYLDTAARADLPRALADTAQAGSADDWRALEIARGIGRVEAATVESFLPQALNYDLCDFVSFRKGCYTGQEVVARLHYRGQSKRRMYIARVGTQTPPAAGDSVYTAQEQVVGTVVNAVAAAAGEVHLLASVAEKSLAGSLRLGSGSGPELAISNPPYPLEAAP</sequence>
<dbReference type="RefSeq" id="WP_206561628.1">
    <property type="nucleotide sequence ID" value="NZ_JAFKCZ010000012.1"/>
</dbReference>
<reference evidence="2" key="1">
    <citation type="submission" date="2021-02" db="EMBL/GenBank/DDBJ databases">
        <title>PHA producing bacteria isolated from coastal sediment in Guangdong, Shenzhen.</title>
        <authorList>
            <person name="Zheng W."/>
            <person name="Yu S."/>
            <person name="Huang Y."/>
        </authorList>
    </citation>
    <scope>NUCLEOTIDE SEQUENCE</scope>
    <source>
        <strain evidence="2">TN14-10</strain>
    </source>
</reference>
<accession>A0A939DH29</accession>
<name>A0A939DH29_9GAMM</name>
<dbReference type="NCBIfam" id="TIGR03317">
    <property type="entry name" value="ygfZ_signature"/>
    <property type="match status" value="1"/>
</dbReference>
<dbReference type="AlphaFoldDB" id="A0A939DH29"/>
<evidence type="ECO:0000313" key="2">
    <source>
        <dbReference type="EMBL" id="MBN7798185.1"/>
    </source>
</evidence>
<dbReference type="EMBL" id="JAFKCZ010000012">
    <property type="protein sequence ID" value="MBN7798185.1"/>
    <property type="molecule type" value="Genomic_DNA"/>
</dbReference>